<reference evidence="1" key="1">
    <citation type="submission" date="2021-03" db="EMBL/GenBank/DDBJ databases">
        <title>Evolutionary priming and transition to the ectomycorrhizal habit in an iconic lineage of mushroom-forming fungi: is preadaptation a requirement?</title>
        <authorList>
            <consortium name="DOE Joint Genome Institute"/>
            <person name="Looney B.P."/>
            <person name="Miyauchi S."/>
            <person name="Morin E."/>
            <person name="Drula E."/>
            <person name="Courty P.E."/>
            <person name="Chicoki N."/>
            <person name="Fauchery L."/>
            <person name="Kohler A."/>
            <person name="Kuo A."/>
            <person name="LaButti K."/>
            <person name="Pangilinan J."/>
            <person name="Lipzen A."/>
            <person name="Riley R."/>
            <person name="Andreopoulos W."/>
            <person name="He G."/>
            <person name="Johnson J."/>
            <person name="Barry K.W."/>
            <person name="Grigoriev I.V."/>
            <person name="Nagy L."/>
            <person name="Hibbett D."/>
            <person name="Henrissat B."/>
            <person name="Matheny P.B."/>
            <person name="Labbe J."/>
            <person name="Martin A.F."/>
        </authorList>
    </citation>
    <scope>NUCLEOTIDE SEQUENCE</scope>
    <source>
        <strain evidence="1">BPL698</strain>
    </source>
</reference>
<name>A0ACC0TYU9_9AGAM</name>
<dbReference type="Proteomes" id="UP001207468">
    <property type="component" value="Unassembled WGS sequence"/>
</dbReference>
<protein>
    <submittedName>
        <fullName evidence="1">Uncharacterized protein</fullName>
    </submittedName>
</protein>
<evidence type="ECO:0000313" key="2">
    <source>
        <dbReference type="Proteomes" id="UP001207468"/>
    </source>
</evidence>
<evidence type="ECO:0000313" key="1">
    <source>
        <dbReference type="EMBL" id="KAI9453115.1"/>
    </source>
</evidence>
<dbReference type="EMBL" id="JAGFNK010000315">
    <property type="protein sequence ID" value="KAI9453115.1"/>
    <property type="molecule type" value="Genomic_DNA"/>
</dbReference>
<gene>
    <name evidence="1" type="ORF">F5148DRAFT_1289293</name>
</gene>
<proteinExistence type="predicted"/>
<comment type="caution">
    <text evidence="1">The sequence shown here is derived from an EMBL/GenBank/DDBJ whole genome shotgun (WGS) entry which is preliminary data.</text>
</comment>
<sequence length="62" mass="6886">MSSAIEHLNSSPFLCLWIHVCLSFAFGLYTFSNLAPIDVIAKPQLHITPLLSNSSNFHGIRD</sequence>
<keyword evidence="2" id="KW-1185">Reference proteome</keyword>
<accession>A0ACC0TYU9</accession>
<organism evidence="1 2">
    <name type="scientific">Russula earlei</name>
    <dbReference type="NCBI Taxonomy" id="71964"/>
    <lineage>
        <taxon>Eukaryota</taxon>
        <taxon>Fungi</taxon>
        <taxon>Dikarya</taxon>
        <taxon>Basidiomycota</taxon>
        <taxon>Agaricomycotina</taxon>
        <taxon>Agaricomycetes</taxon>
        <taxon>Russulales</taxon>
        <taxon>Russulaceae</taxon>
        <taxon>Russula</taxon>
    </lineage>
</organism>